<evidence type="ECO:0000313" key="4">
    <source>
        <dbReference type="Proteomes" id="UP001595607"/>
    </source>
</evidence>
<dbReference type="InterPro" id="IPR035439">
    <property type="entry name" value="UPF0145_dom_sf"/>
</dbReference>
<name>A0ABV7MBI8_9PROT</name>
<evidence type="ECO:0000256" key="1">
    <source>
        <dbReference type="ARBA" id="ARBA00010751"/>
    </source>
</evidence>
<reference evidence="4" key="1">
    <citation type="journal article" date="2019" name="Int. J. Syst. Evol. Microbiol.">
        <title>The Global Catalogue of Microorganisms (GCM) 10K type strain sequencing project: providing services to taxonomists for standard genome sequencing and annotation.</title>
        <authorList>
            <consortium name="The Broad Institute Genomics Platform"/>
            <consortium name="The Broad Institute Genome Sequencing Center for Infectious Disease"/>
            <person name="Wu L."/>
            <person name="Ma J."/>
        </authorList>
    </citation>
    <scope>NUCLEOTIDE SEQUENCE [LARGE SCALE GENOMIC DNA]</scope>
    <source>
        <strain evidence="4">KCTC 22245</strain>
    </source>
</reference>
<keyword evidence="4" id="KW-1185">Reference proteome</keyword>
<dbReference type="Gene3D" id="3.30.110.70">
    <property type="entry name" value="Hypothetical protein apc22750. Chain B"/>
    <property type="match status" value="1"/>
</dbReference>
<proteinExistence type="inferred from homology"/>
<dbReference type="SUPFAM" id="SSF117782">
    <property type="entry name" value="YbjQ-like"/>
    <property type="match status" value="1"/>
</dbReference>
<evidence type="ECO:0000313" key="3">
    <source>
        <dbReference type="EMBL" id="MFC3302833.1"/>
    </source>
</evidence>
<dbReference type="PANTHER" id="PTHR34068">
    <property type="entry name" value="UPF0145 PROTEIN YBJQ"/>
    <property type="match status" value="1"/>
</dbReference>
<dbReference type="Pfam" id="PF01906">
    <property type="entry name" value="YbjQ_1"/>
    <property type="match status" value="1"/>
</dbReference>
<dbReference type="InterPro" id="IPR002765">
    <property type="entry name" value="UPF0145_YbjQ-like"/>
</dbReference>
<dbReference type="PANTHER" id="PTHR34068:SF2">
    <property type="entry name" value="UPF0145 PROTEIN SCO3412"/>
    <property type="match status" value="1"/>
</dbReference>
<gene>
    <name evidence="3" type="ORF">ACFONP_08820</name>
</gene>
<evidence type="ECO:0000256" key="2">
    <source>
        <dbReference type="HAMAP-Rule" id="MF_00338"/>
    </source>
</evidence>
<sequence length="124" mass="13291">MLLTTTDYAVGHEVIEVLGLVRGNVIRARHVGNDIIAGLRNIVGGEVNEYTKLMAEAREQAVDRMIKHAESMGADGIIGVNFTTAAVTQGAAEILAFGTAVKLGPKRVSQPVSMMSEDGVMRRR</sequence>
<dbReference type="RefSeq" id="WP_189571729.1">
    <property type="nucleotide sequence ID" value="NZ_BMXU01000001.1"/>
</dbReference>
<accession>A0ABV7MBI8</accession>
<comment type="caution">
    <text evidence="3">The sequence shown here is derived from an EMBL/GenBank/DDBJ whole genome shotgun (WGS) entry which is preliminary data.</text>
</comment>
<dbReference type="HAMAP" id="MF_00338">
    <property type="entry name" value="UPF0145"/>
    <property type="match status" value="1"/>
</dbReference>
<dbReference type="EMBL" id="JBHRVA010000002">
    <property type="protein sequence ID" value="MFC3302833.1"/>
    <property type="molecule type" value="Genomic_DNA"/>
</dbReference>
<dbReference type="Proteomes" id="UP001595607">
    <property type="component" value="Unassembled WGS sequence"/>
</dbReference>
<protein>
    <recommendedName>
        <fullName evidence="2">UPF0145 protein ACFONP_08820</fullName>
    </recommendedName>
</protein>
<organism evidence="3 4">
    <name type="scientific">Parvularcula lutaonensis</name>
    <dbReference type="NCBI Taxonomy" id="491923"/>
    <lineage>
        <taxon>Bacteria</taxon>
        <taxon>Pseudomonadati</taxon>
        <taxon>Pseudomonadota</taxon>
        <taxon>Alphaproteobacteria</taxon>
        <taxon>Parvularculales</taxon>
        <taxon>Parvularculaceae</taxon>
        <taxon>Parvularcula</taxon>
    </lineage>
</organism>
<comment type="similarity">
    <text evidence="1 2">Belongs to the UPF0145 family.</text>
</comment>